<evidence type="ECO:0000259" key="1">
    <source>
        <dbReference type="Pfam" id="PF04851"/>
    </source>
</evidence>
<dbReference type="InterPro" id="IPR006935">
    <property type="entry name" value="Helicase/UvrB_N"/>
</dbReference>
<dbReference type="RefSeq" id="WP_073356794.1">
    <property type="nucleotide sequence ID" value="NZ_FQUZ01000030.1"/>
</dbReference>
<keyword evidence="3" id="KW-1185">Reference proteome</keyword>
<sequence length="1000" mass="113637">MARQAHHSEQDNPLALSIALTQYTNRICHGIEYGEAEILERVTPTTAELLRWWFGEDMMAARGWMNFHAGQRQAILNAIVAHEVLGDVQMGAMGLLGLYQQVAPDALRVTSRQHALASPSNAHPKYCFKMATGTGKTWVLQALLVWQVLNKTAALAEGVDDARFTRYFMIVAPGLIVYERLLDAFCGKALPDQQNMRDFESADIKQFADLFIPEAQREAIFAFVYGNLCCKEEIGQKTTGNGMIAITNWHLLAEGDFADEQDDDSEQDQTPLAVHEVVKQLLALPPGKATGNSLDVLDKRWTRGNVLEYLAELPELLVFNDEAHHIHEVRRAGEVSEVEWQKSLMRIAQSKTNARGRRFVQMDFSATPYNDVGRGKHRTKYFFPHIITDFDLKTAMREGLVKSVVLNQRKEIGALPLEFKAERDEQGNPTLSEGQRVMLRAGLQKLRKLERDFAAIDPDRYPKMLVVCEDTAVTPLVTRFLQEHEGLSEDDVMSIDSGKRVTLGEKEWLSVRGRLFNVDRHISPRVIVSVLMLREGFDVSNICVIVPLRSSQAPILLEQTIGRGLRLMWREEDYADIKRENRERIHAGQEPKSLLDVLTIIEHPAFQFFYDELMQSGGAGMTSEASDGHHSAGDMVAADLCENFRAFDFGVPFIVQEAQAWRQPAVLKVGELPAFTAMTRSYLRELLRKGDHFISQDLQNTALFGDCCVDGTVAQVAGYNDYLSRLTRRISQNWSEELPRTGRICAHGITPYLQTSEAILTGWLDDYIWTQLFGDTFHPLEVTPEGENWRYLLLAPVVDHIVKVFAEALTQQERYLHVGQTQVRMRWLSEVPRLMVRESHSIPSNKCLYTRQGWSAFDGGLERDFICWAQEDALVLAFCKISDNRHGFLRLRYVKEDGLSAFYHPDFLVRTHEAVYLVETKINQQMARPNLRRKHKAALAWCERINGLDASQRGGPPWHYVMLDEHLLHEWQSKGAHLAELLDFARLRSAADNSLQALLL</sequence>
<dbReference type="Proteomes" id="UP000184327">
    <property type="component" value="Unassembled WGS sequence"/>
</dbReference>
<dbReference type="SUPFAM" id="SSF52540">
    <property type="entry name" value="P-loop containing nucleoside triphosphate hydrolases"/>
    <property type="match status" value="1"/>
</dbReference>
<dbReference type="PANTHER" id="PTHR47396">
    <property type="entry name" value="TYPE I RESTRICTION ENZYME ECOKI R PROTEIN"/>
    <property type="match status" value="1"/>
</dbReference>
<dbReference type="GO" id="GO:0003677">
    <property type="term" value="F:DNA binding"/>
    <property type="evidence" value="ECO:0007669"/>
    <property type="project" value="InterPro"/>
</dbReference>
<dbReference type="OrthoDB" id="9803459at2"/>
<dbReference type="PANTHER" id="PTHR47396:SF1">
    <property type="entry name" value="ATP-DEPENDENT HELICASE IRC3-RELATED"/>
    <property type="match status" value="1"/>
</dbReference>
<gene>
    <name evidence="2" type="ORF">SAMN02745117_02271</name>
</gene>
<dbReference type="GO" id="GO:0005829">
    <property type="term" value="C:cytosol"/>
    <property type="evidence" value="ECO:0007669"/>
    <property type="project" value="TreeGrafter"/>
</dbReference>
<name>A0A1M5CZD9_9BURK</name>
<feature type="domain" description="Helicase/UvrB N-terminal" evidence="1">
    <location>
        <begin position="99"/>
        <end position="369"/>
    </location>
</feature>
<dbReference type="Pfam" id="PF04851">
    <property type="entry name" value="ResIII"/>
    <property type="match status" value="1"/>
</dbReference>
<reference evidence="2 3" key="1">
    <citation type="submission" date="2016-11" db="EMBL/GenBank/DDBJ databases">
        <authorList>
            <person name="Jaros S."/>
            <person name="Januszkiewicz K."/>
            <person name="Wedrychowicz H."/>
        </authorList>
    </citation>
    <scope>NUCLEOTIDE SEQUENCE [LARGE SCALE GENOMIC DNA]</scope>
    <source>
        <strain evidence="2 3">DSM 16112</strain>
    </source>
</reference>
<dbReference type="EMBL" id="FQUZ01000030">
    <property type="protein sequence ID" value="SHF60050.1"/>
    <property type="molecule type" value="Genomic_DNA"/>
</dbReference>
<dbReference type="GO" id="GO:0005524">
    <property type="term" value="F:ATP binding"/>
    <property type="evidence" value="ECO:0007669"/>
    <property type="project" value="InterPro"/>
</dbReference>
<evidence type="ECO:0000313" key="3">
    <source>
        <dbReference type="Proteomes" id="UP000184327"/>
    </source>
</evidence>
<accession>A0A1M5CZD9</accession>
<organism evidence="2 3">
    <name type="scientific">Lampropedia hyalina DSM 16112</name>
    <dbReference type="NCBI Taxonomy" id="1122156"/>
    <lineage>
        <taxon>Bacteria</taxon>
        <taxon>Pseudomonadati</taxon>
        <taxon>Pseudomonadota</taxon>
        <taxon>Betaproteobacteria</taxon>
        <taxon>Burkholderiales</taxon>
        <taxon>Comamonadaceae</taxon>
        <taxon>Lampropedia</taxon>
    </lineage>
</organism>
<dbReference type="Gene3D" id="3.40.50.300">
    <property type="entry name" value="P-loop containing nucleotide triphosphate hydrolases"/>
    <property type="match status" value="1"/>
</dbReference>
<dbReference type="AlphaFoldDB" id="A0A1M5CZD9"/>
<protein>
    <submittedName>
        <fullName evidence="2">Type III restriction enzyme</fullName>
    </submittedName>
</protein>
<dbReference type="InterPro" id="IPR050742">
    <property type="entry name" value="Helicase_Restrict-Modif_Enz"/>
</dbReference>
<evidence type="ECO:0000313" key="2">
    <source>
        <dbReference type="EMBL" id="SHF60050.1"/>
    </source>
</evidence>
<dbReference type="InterPro" id="IPR027417">
    <property type="entry name" value="P-loop_NTPase"/>
</dbReference>
<proteinExistence type="predicted"/>
<dbReference type="STRING" id="1122156.SAMN02745117_02271"/>
<dbReference type="GO" id="GO:0016787">
    <property type="term" value="F:hydrolase activity"/>
    <property type="evidence" value="ECO:0007669"/>
    <property type="project" value="InterPro"/>
</dbReference>